<dbReference type="AlphaFoldDB" id="A0A7H9HWB9"/>
<dbReference type="CDD" id="cd21693">
    <property type="entry name" value="GINS_B_Psf3"/>
    <property type="match status" value="1"/>
</dbReference>
<evidence type="ECO:0000256" key="6">
    <source>
        <dbReference type="ARBA" id="ARBA00023242"/>
    </source>
</evidence>
<dbReference type="InterPro" id="IPR010492">
    <property type="entry name" value="GINS_Psf3"/>
</dbReference>
<dbReference type="Gene3D" id="1.20.58.2050">
    <property type="match status" value="1"/>
</dbReference>
<dbReference type="Pfam" id="PF22466">
    <property type="entry name" value="PSF3_N"/>
    <property type="match status" value="1"/>
</dbReference>
<feature type="domain" description="DNA replication complex GINS protein PSF3 N-terminal" evidence="9">
    <location>
        <begin position="4"/>
        <end position="56"/>
    </location>
</feature>
<keyword evidence="6 7" id="KW-0539">Nucleus</keyword>
<proteinExistence type="inferred from homology"/>
<evidence type="ECO:0000256" key="2">
    <source>
        <dbReference type="ARBA" id="ARBA00006343"/>
    </source>
</evidence>
<evidence type="ECO:0000259" key="8">
    <source>
        <dbReference type="Pfam" id="PF05916"/>
    </source>
</evidence>
<dbReference type="SUPFAM" id="SSF158573">
    <property type="entry name" value="GINS helical bundle-like"/>
    <property type="match status" value="1"/>
</dbReference>
<gene>
    <name evidence="10" type="ORF">HG537_0E00250</name>
</gene>
<dbReference type="InterPro" id="IPR036224">
    <property type="entry name" value="GINS_bundle-like_dom_sf"/>
</dbReference>
<organism evidence="10 11">
    <name type="scientific">Torulaspora globosa</name>
    <dbReference type="NCBI Taxonomy" id="48254"/>
    <lineage>
        <taxon>Eukaryota</taxon>
        <taxon>Fungi</taxon>
        <taxon>Dikarya</taxon>
        <taxon>Ascomycota</taxon>
        <taxon>Saccharomycotina</taxon>
        <taxon>Saccharomycetes</taxon>
        <taxon>Saccharomycetales</taxon>
        <taxon>Saccharomycetaceae</taxon>
        <taxon>Torulaspora</taxon>
    </lineage>
</organism>
<dbReference type="InterPro" id="IPR055221">
    <property type="entry name" value="PSF3_N"/>
</dbReference>
<dbReference type="GO" id="GO:1902975">
    <property type="term" value="P:mitotic DNA replication initiation"/>
    <property type="evidence" value="ECO:0007669"/>
    <property type="project" value="TreeGrafter"/>
</dbReference>
<reference evidence="10 11" key="1">
    <citation type="submission" date="2020-06" db="EMBL/GenBank/DDBJ databases">
        <title>The yeast mating-type switching endonuclease HO is a domesticated member of an unorthodox homing genetic element family.</title>
        <authorList>
            <person name="Coughlan A.Y."/>
            <person name="Lombardi L."/>
            <person name="Braun-Galleani S."/>
            <person name="Martos A.R."/>
            <person name="Galeote V."/>
            <person name="Bigey F."/>
            <person name="Dequin S."/>
            <person name="Byrne K.P."/>
            <person name="Wolfe K.H."/>
        </authorList>
    </citation>
    <scope>NUCLEOTIDE SEQUENCE [LARGE SCALE GENOMIC DNA]</scope>
    <source>
        <strain evidence="10 11">CBS2947</strain>
    </source>
</reference>
<evidence type="ECO:0000256" key="3">
    <source>
        <dbReference type="ARBA" id="ARBA00011352"/>
    </source>
</evidence>
<dbReference type="Pfam" id="PF05916">
    <property type="entry name" value="Sld5"/>
    <property type="match status" value="1"/>
</dbReference>
<evidence type="ECO:0000259" key="9">
    <source>
        <dbReference type="Pfam" id="PF22466"/>
    </source>
</evidence>
<comment type="function">
    <text evidence="7">The GINS complex plays an essential role in the initiation of DNA replication.</text>
</comment>
<protein>
    <recommendedName>
        <fullName evidence="4 7">DNA replication complex GINS protein PSF3</fullName>
    </recommendedName>
</protein>
<evidence type="ECO:0000256" key="4">
    <source>
        <dbReference type="ARBA" id="ARBA00015140"/>
    </source>
</evidence>
<dbReference type="Proteomes" id="UP000510647">
    <property type="component" value="Chromosome 5"/>
</dbReference>
<evidence type="ECO:0000256" key="7">
    <source>
        <dbReference type="RuleBase" id="RU367161"/>
    </source>
</evidence>
<dbReference type="GO" id="GO:0000811">
    <property type="term" value="C:GINS complex"/>
    <property type="evidence" value="ECO:0007669"/>
    <property type="project" value="UniProtKB-UniRule"/>
</dbReference>
<sequence>MGYYDLEDVLADGSEVPCKFQYSMPGLGYLAGNAGKPIEKNAKMMLPLWLARVLAIVGGGEGEEVADDEEALPFVELSRPEMFSAKVVNAIKADAASLDLHSVNSHFYMLAIKWIALFGDAELGSVVAEMVMERSLELNGHASSVGVSAVEWQASQPGSPFLLTLDESEKETYRRAHDSYRRTKRWMLEK</sequence>
<keyword evidence="5 7" id="KW-0235">DNA replication</keyword>
<comment type="subcellular location">
    <subcellularLocation>
        <location evidence="1 7">Nucleus</location>
    </subcellularLocation>
</comment>
<evidence type="ECO:0000313" key="10">
    <source>
        <dbReference type="EMBL" id="QLQ80672.1"/>
    </source>
</evidence>
<evidence type="ECO:0000313" key="11">
    <source>
        <dbReference type="Proteomes" id="UP000510647"/>
    </source>
</evidence>
<dbReference type="PANTHER" id="PTHR22768:SF0">
    <property type="entry name" value="DNA REPLICATION COMPLEX GINS PROTEIN PSF3"/>
    <property type="match status" value="1"/>
</dbReference>
<dbReference type="PANTHER" id="PTHR22768">
    <property type="entry name" value="DNA REPLICATION COMPLEX GINS PROTEIN PSF3"/>
    <property type="match status" value="1"/>
</dbReference>
<dbReference type="OrthoDB" id="10251744at2759"/>
<evidence type="ECO:0000256" key="1">
    <source>
        <dbReference type="ARBA" id="ARBA00004123"/>
    </source>
</evidence>
<dbReference type="SUPFAM" id="SSF160059">
    <property type="entry name" value="PriA/YqbF domain"/>
    <property type="match status" value="1"/>
</dbReference>
<name>A0A7H9HWB9_9SACH</name>
<dbReference type="InterPro" id="IPR038437">
    <property type="entry name" value="GINS_Psf3_sf"/>
</dbReference>
<accession>A0A7H9HWB9</accession>
<comment type="subunit">
    <text evidence="3">Component of the GINS complex which is a heterotetramer of SLD5, PSF1, PSF2 and PSF3.</text>
</comment>
<comment type="similarity">
    <text evidence="2 7">Belongs to the GINS3/PSF3 family.</text>
</comment>
<evidence type="ECO:0000256" key="5">
    <source>
        <dbReference type="ARBA" id="ARBA00022705"/>
    </source>
</evidence>
<dbReference type="CDD" id="cd11713">
    <property type="entry name" value="GINS_A_psf3"/>
    <property type="match status" value="1"/>
</dbReference>
<keyword evidence="11" id="KW-1185">Reference proteome</keyword>
<feature type="domain" description="GINS subunit" evidence="8">
    <location>
        <begin position="83"/>
        <end position="187"/>
    </location>
</feature>
<dbReference type="EMBL" id="CP059271">
    <property type="protein sequence ID" value="QLQ80672.1"/>
    <property type="molecule type" value="Genomic_DNA"/>
</dbReference>
<dbReference type="InterPro" id="IPR021151">
    <property type="entry name" value="GINS_A"/>
</dbReference>